<feature type="transmembrane region" description="Helical" evidence="7">
    <location>
        <begin position="563"/>
        <end position="585"/>
    </location>
</feature>
<feature type="transmembrane region" description="Helical" evidence="7">
    <location>
        <begin position="460"/>
        <end position="482"/>
    </location>
</feature>
<evidence type="ECO:0000256" key="5">
    <source>
        <dbReference type="ARBA" id="ARBA00022989"/>
    </source>
</evidence>
<evidence type="ECO:0000313" key="8">
    <source>
        <dbReference type="Proteomes" id="UP000887565"/>
    </source>
</evidence>
<protein>
    <recommendedName>
        <fullName evidence="7">Transmembrane 9 superfamily member</fullName>
    </recommendedName>
</protein>
<dbReference type="GO" id="GO:0016020">
    <property type="term" value="C:membrane"/>
    <property type="evidence" value="ECO:0007669"/>
    <property type="project" value="UniProtKB-SubCell"/>
</dbReference>
<dbReference type="AlphaFoldDB" id="A0A915JCR7"/>
<reference evidence="9" key="1">
    <citation type="submission" date="2022-11" db="UniProtKB">
        <authorList>
            <consortium name="WormBaseParasite"/>
        </authorList>
    </citation>
    <scope>IDENTIFICATION</scope>
</reference>
<evidence type="ECO:0000256" key="2">
    <source>
        <dbReference type="ARBA" id="ARBA00005227"/>
    </source>
</evidence>
<feature type="chain" id="PRO_5038164950" description="Transmembrane 9 superfamily member" evidence="7">
    <location>
        <begin position="25"/>
        <end position="603"/>
    </location>
</feature>
<keyword evidence="3 7" id="KW-0812">Transmembrane</keyword>
<keyword evidence="6 7" id="KW-0472">Membrane</keyword>
<keyword evidence="4 7" id="KW-0732">Signal</keyword>
<feature type="transmembrane region" description="Helical" evidence="7">
    <location>
        <begin position="373"/>
        <end position="397"/>
    </location>
</feature>
<keyword evidence="8" id="KW-1185">Reference proteome</keyword>
<feature type="transmembrane region" description="Helical" evidence="7">
    <location>
        <begin position="224"/>
        <end position="246"/>
    </location>
</feature>
<comment type="subcellular location">
    <subcellularLocation>
        <location evidence="1">Membrane</location>
        <topology evidence="1">Multi-pass membrane protein</topology>
    </subcellularLocation>
</comment>
<dbReference type="Proteomes" id="UP000887565">
    <property type="component" value="Unplaced"/>
</dbReference>
<feature type="transmembrane region" description="Helical" evidence="7">
    <location>
        <begin position="403"/>
        <end position="429"/>
    </location>
</feature>
<proteinExistence type="inferred from homology"/>
<dbReference type="GO" id="GO:0072657">
    <property type="term" value="P:protein localization to membrane"/>
    <property type="evidence" value="ECO:0007669"/>
    <property type="project" value="TreeGrafter"/>
</dbReference>
<feature type="transmembrane region" description="Helical" evidence="7">
    <location>
        <begin position="290"/>
        <end position="315"/>
    </location>
</feature>
<evidence type="ECO:0000256" key="1">
    <source>
        <dbReference type="ARBA" id="ARBA00004141"/>
    </source>
</evidence>
<evidence type="ECO:0000256" key="7">
    <source>
        <dbReference type="RuleBase" id="RU363079"/>
    </source>
</evidence>
<comment type="similarity">
    <text evidence="2 7">Belongs to the nonaspanin (TM9SF) (TC 9.A.2) family.</text>
</comment>
<dbReference type="Pfam" id="PF02990">
    <property type="entry name" value="EMP70"/>
    <property type="match status" value="1"/>
</dbReference>
<keyword evidence="5 7" id="KW-1133">Transmembrane helix</keyword>
<dbReference type="InterPro" id="IPR004240">
    <property type="entry name" value="EMP70"/>
</dbReference>
<feature type="signal peptide" evidence="7">
    <location>
        <begin position="1"/>
        <end position="24"/>
    </location>
</feature>
<feature type="transmembrane region" description="Helical" evidence="7">
    <location>
        <begin position="532"/>
        <end position="551"/>
    </location>
</feature>
<sequence>MAGFYHVRILYSILLLMTNYFVEADEHDHTYTDGEEVVLWMNTVGPYHNRQETYSYYSLPFCRGNKETIEHYHETLSEALLGVELDFSGLHMEFKADIAKTPYCELELTEEKYKHFHYAVKNHYSYQLYIDDLPIFGMVGTTGKEESPVTEPTYAIYTHKKFEIGFNENQIVDVNLTSSNAVSLQPGAKLSFSYEVKWIKSPIKFKDRFDKYLDPNFFQHRIHWFSIFNSFMMVIFLVGLVSMILMRTLRKDYARYMKEEDIDDMERDLGDEYGWKQVHGDVFRPPAYPMLFSALVGTGYQVATVTFIVILLSIIGELYTERGSLLSAAIFVYAATSPKTTDGNLQSNGTKISFCFGNVPSNNARKQWIKQMILSAFFCPMCVCGTAFLINFVAIYYHASRAIPFTIMLAVTCICFFVILPLTLVGTVLGRNLSGQSSYPCRINAIPRTIPEKKWFMEPLIIIMAGGILPFGSIFIEMYFVFTSFWAYKIYYVYGFMLLVTILLAIVTVCVTIVCSYFLLNAEDYRWRWTSFLAGASTSFYVYLYALYYFLFKTKMFGLFQTVFYFGYMALFSLALGIMCVSSWLKDCELIDHNLHNIQNVGH</sequence>
<organism evidence="8 9">
    <name type="scientific">Romanomermis culicivorax</name>
    <name type="common">Nematode worm</name>
    <dbReference type="NCBI Taxonomy" id="13658"/>
    <lineage>
        <taxon>Eukaryota</taxon>
        <taxon>Metazoa</taxon>
        <taxon>Ecdysozoa</taxon>
        <taxon>Nematoda</taxon>
        <taxon>Enoplea</taxon>
        <taxon>Dorylaimia</taxon>
        <taxon>Mermithida</taxon>
        <taxon>Mermithoidea</taxon>
        <taxon>Mermithidae</taxon>
        <taxon>Romanomermis</taxon>
    </lineage>
</organism>
<feature type="transmembrane region" description="Helical" evidence="7">
    <location>
        <begin position="494"/>
        <end position="520"/>
    </location>
</feature>
<evidence type="ECO:0000256" key="4">
    <source>
        <dbReference type="ARBA" id="ARBA00022729"/>
    </source>
</evidence>
<evidence type="ECO:0000256" key="3">
    <source>
        <dbReference type="ARBA" id="ARBA00022692"/>
    </source>
</evidence>
<dbReference type="WBParaSite" id="nRc.2.0.1.t23952-RA">
    <property type="protein sequence ID" value="nRc.2.0.1.t23952-RA"/>
    <property type="gene ID" value="nRc.2.0.1.g23952"/>
</dbReference>
<dbReference type="PANTHER" id="PTHR10766">
    <property type="entry name" value="TRANSMEMBRANE 9 SUPERFAMILY PROTEIN"/>
    <property type="match status" value="1"/>
</dbReference>
<evidence type="ECO:0000313" key="9">
    <source>
        <dbReference type="WBParaSite" id="nRc.2.0.1.t23952-RA"/>
    </source>
</evidence>
<evidence type="ECO:0000256" key="6">
    <source>
        <dbReference type="ARBA" id="ARBA00023136"/>
    </source>
</evidence>
<dbReference type="OMA" id="DAPCRVN"/>
<dbReference type="PANTHER" id="PTHR10766:SF41">
    <property type="entry name" value="TRANSMEMBRANE 9 SUPERFAMILY MEMBER 3"/>
    <property type="match status" value="1"/>
</dbReference>
<name>A0A915JCR7_ROMCU</name>
<accession>A0A915JCR7</accession>